<dbReference type="PRINTS" id="PR00364">
    <property type="entry name" value="DISEASERSIST"/>
</dbReference>
<evidence type="ECO:0000256" key="5">
    <source>
        <dbReference type="ARBA" id="ARBA00022614"/>
    </source>
</evidence>
<dbReference type="GO" id="GO:0051607">
    <property type="term" value="P:defense response to virus"/>
    <property type="evidence" value="ECO:0007669"/>
    <property type="project" value="UniProtKB-ARBA"/>
</dbReference>
<dbReference type="Gene3D" id="3.40.50.300">
    <property type="entry name" value="P-loop containing nucleotide triphosphate hydrolases"/>
    <property type="match status" value="1"/>
</dbReference>
<dbReference type="Proteomes" id="UP000245207">
    <property type="component" value="Unassembled WGS sequence"/>
</dbReference>
<dbReference type="Gene3D" id="3.80.10.10">
    <property type="entry name" value="Ribonuclease Inhibitor"/>
    <property type="match status" value="1"/>
</dbReference>
<keyword evidence="4" id="KW-0963">Cytoplasm</keyword>
<comment type="similarity">
    <text evidence="3">Belongs to the disease resistance NB-LRR family.</text>
</comment>
<evidence type="ECO:0000256" key="4">
    <source>
        <dbReference type="ARBA" id="ARBA00022490"/>
    </source>
</evidence>
<organism evidence="15 16">
    <name type="scientific">Artemisia annua</name>
    <name type="common">Sweet wormwood</name>
    <dbReference type="NCBI Taxonomy" id="35608"/>
    <lineage>
        <taxon>Eukaryota</taxon>
        <taxon>Viridiplantae</taxon>
        <taxon>Streptophyta</taxon>
        <taxon>Embryophyta</taxon>
        <taxon>Tracheophyta</taxon>
        <taxon>Spermatophyta</taxon>
        <taxon>Magnoliopsida</taxon>
        <taxon>eudicotyledons</taxon>
        <taxon>Gunneridae</taxon>
        <taxon>Pentapetalae</taxon>
        <taxon>asterids</taxon>
        <taxon>campanulids</taxon>
        <taxon>Asterales</taxon>
        <taxon>Asteraceae</taxon>
        <taxon>Asteroideae</taxon>
        <taxon>Anthemideae</taxon>
        <taxon>Artemisiinae</taxon>
        <taxon>Artemisia</taxon>
    </lineage>
</organism>
<protein>
    <submittedName>
        <fullName evidence="15">Disease resistance protein</fullName>
    </submittedName>
</protein>
<sequence length="912" mass="104638">MTYTGLELFMDNLKQLIYSNDNPLINNHPSILSERPQLQLLYEELDSMIQILFHGVHTELQYLKRRLKNTVEEAQDIIDLFVSGVHCRKIGYSPRSDVFKTFLNLDHVMRSIKSIKEELVKTSMDNMKMDSSQSQQMQCSAAGASNSRSTLGSKKLFDEIVVGLDHQVEVIRDKLVEDQKQLDVVSIVGMGGLGKTTLATKVFNDRFIVYHFNIRAWVTVSQTYKKRDVLIQILASLDVQVDIENTNDFKLREMLHKSLKGQRYLIVIDDIWSKEAWDNLKVLFPNDDTSSRILLTSRLNEVGLHAKSKPNGLVHFLSYLTELQSWELLCKKVFHSEECPEWLIKYGMQIANKCQGLPLSVVVIAGLLAKEPENKDLWEKISCSVGSYIASDKNEHMETLALSYDHLPLHLKECFLYLGGFPEDFKFPARWLIRLWMAEGFIQEAENQSFEDIGEAYLLDLVGRNLVIVAERRSNGGVKSFKVHDLVRELCLRIAQEERFFQRINSTESYKFIVSDKQHRMFTYQDIPIMKFAHQPTPSLRTLFCFLTTASWTYDIAEHFPSFALLRVLDLQNCELIHFPEGISLLVHLRYLAIWHLSGFPSSLLNLTSLQTLIVKTSQSSLLLPSNISDLVNLRHLSSNKKFYLPSINLPMNLQTISEVELGDLVENFQKYFPVIKKMSLILNSDEGNDFELLPCLETLKLAGINRREQSEPELPKGEPNCRNNQISFSTTLKKLTLVRCHLPWSDISIIQLLPNLEVLKLRADAFDGSLWKTDEAQFQQLQFLRLEKLNIKQWEAYSINFPCLKQLEIVDCCDLEEIPLEIGDIPTLKLIKIDGCSVSVGDSVKRIQEEQRDVGNYDLQIKVDGMELSFYLSYRDLANSLKSFLNSFSVSFVDGCGSPKVRKGVGIWLKC</sequence>
<dbReference type="Pfam" id="PF23559">
    <property type="entry name" value="WHD_DRP"/>
    <property type="match status" value="1"/>
</dbReference>
<dbReference type="GO" id="GO:0005524">
    <property type="term" value="F:ATP binding"/>
    <property type="evidence" value="ECO:0007669"/>
    <property type="project" value="UniProtKB-KW"/>
</dbReference>
<dbReference type="InterPro" id="IPR055414">
    <property type="entry name" value="LRR_R13L4/SHOC2-like"/>
</dbReference>
<accession>A0A2U1M2V8</accession>
<dbReference type="PANTHER" id="PTHR23155">
    <property type="entry name" value="DISEASE RESISTANCE PROTEIN RP"/>
    <property type="match status" value="1"/>
</dbReference>
<evidence type="ECO:0000256" key="10">
    <source>
        <dbReference type="ARBA" id="ARBA00022840"/>
    </source>
</evidence>
<dbReference type="Gene3D" id="1.10.8.430">
    <property type="entry name" value="Helical domain of apoptotic protease-activating factors"/>
    <property type="match status" value="1"/>
</dbReference>
<dbReference type="STRING" id="35608.A0A2U1M2V8"/>
<keyword evidence="6" id="KW-0381">Hypersensitive response</keyword>
<evidence type="ECO:0000256" key="3">
    <source>
        <dbReference type="ARBA" id="ARBA00008894"/>
    </source>
</evidence>
<keyword evidence="16" id="KW-1185">Reference proteome</keyword>
<evidence type="ECO:0000313" key="15">
    <source>
        <dbReference type="EMBL" id="PWA55592.1"/>
    </source>
</evidence>
<dbReference type="InterPro" id="IPR032675">
    <property type="entry name" value="LRR_dom_sf"/>
</dbReference>
<dbReference type="InterPro" id="IPR036388">
    <property type="entry name" value="WH-like_DNA-bd_sf"/>
</dbReference>
<dbReference type="InterPro" id="IPR058922">
    <property type="entry name" value="WHD_DRP"/>
</dbReference>
<keyword evidence="9" id="KW-0611">Plant defense</keyword>
<dbReference type="SUPFAM" id="SSF52058">
    <property type="entry name" value="L domain-like"/>
    <property type="match status" value="1"/>
</dbReference>
<dbReference type="FunFam" id="3.40.50.300:FF:001091">
    <property type="entry name" value="Probable disease resistance protein At1g61300"/>
    <property type="match status" value="1"/>
</dbReference>
<feature type="region of interest" description="Disordered" evidence="11">
    <location>
        <begin position="130"/>
        <end position="149"/>
    </location>
</feature>
<evidence type="ECO:0000256" key="1">
    <source>
        <dbReference type="ARBA" id="ARBA00002074"/>
    </source>
</evidence>
<name>A0A2U1M2V8_ARTAN</name>
<dbReference type="SUPFAM" id="SSF52540">
    <property type="entry name" value="P-loop containing nucleoside triphosphate hydrolases"/>
    <property type="match status" value="1"/>
</dbReference>
<evidence type="ECO:0000256" key="6">
    <source>
        <dbReference type="ARBA" id="ARBA00022667"/>
    </source>
</evidence>
<evidence type="ECO:0000259" key="12">
    <source>
        <dbReference type="Pfam" id="PF00931"/>
    </source>
</evidence>
<evidence type="ECO:0000256" key="2">
    <source>
        <dbReference type="ARBA" id="ARBA00004496"/>
    </source>
</evidence>
<dbReference type="InterPro" id="IPR044974">
    <property type="entry name" value="Disease_R_plants"/>
</dbReference>
<comment type="subcellular location">
    <subcellularLocation>
        <location evidence="2">Cytoplasm</location>
    </subcellularLocation>
</comment>
<dbReference type="GO" id="GO:0043531">
    <property type="term" value="F:ADP binding"/>
    <property type="evidence" value="ECO:0007669"/>
    <property type="project" value="InterPro"/>
</dbReference>
<evidence type="ECO:0000259" key="13">
    <source>
        <dbReference type="Pfam" id="PF23559"/>
    </source>
</evidence>
<evidence type="ECO:0000256" key="8">
    <source>
        <dbReference type="ARBA" id="ARBA00022741"/>
    </source>
</evidence>
<feature type="domain" description="Disease resistance protein winged helix" evidence="13">
    <location>
        <begin position="421"/>
        <end position="490"/>
    </location>
</feature>
<dbReference type="Pfam" id="PF00931">
    <property type="entry name" value="NB-ARC"/>
    <property type="match status" value="1"/>
</dbReference>
<comment type="caution">
    <text evidence="15">The sequence shown here is derived from an EMBL/GenBank/DDBJ whole genome shotgun (WGS) entry which is preliminary data.</text>
</comment>
<feature type="domain" description="Disease resistance R13L4/SHOC-2-like LRR" evidence="14">
    <location>
        <begin position="554"/>
        <end position="662"/>
    </location>
</feature>
<evidence type="ECO:0000256" key="7">
    <source>
        <dbReference type="ARBA" id="ARBA00022737"/>
    </source>
</evidence>
<evidence type="ECO:0000259" key="14">
    <source>
        <dbReference type="Pfam" id="PF23598"/>
    </source>
</evidence>
<evidence type="ECO:0000256" key="9">
    <source>
        <dbReference type="ARBA" id="ARBA00022821"/>
    </source>
</evidence>
<dbReference type="Pfam" id="PF23598">
    <property type="entry name" value="LRR_14"/>
    <property type="match status" value="1"/>
</dbReference>
<comment type="function">
    <text evidence="1">Confers resistance to late blight (Phytophthora infestans) races carrying the avirulence gene Avr1. Resistance proteins guard the plant against pathogens that contain an appropriate avirulence protein via an indirect interaction with this avirulence protein. That triggers a defense system including the hypersensitive response, which restricts the pathogen growth.</text>
</comment>
<dbReference type="Gene3D" id="1.10.10.10">
    <property type="entry name" value="Winged helix-like DNA-binding domain superfamily/Winged helix DNA-binding domain"/>
    <property type="match status" value="1"/>
</dbReference>
<dbReference type="PANTHER" id="PTHR23155:SF1152">
    <property type="entry name" value="AAA+ ATPASE DOMAIN-CONTAINING PROTEIN"/>
    <property type="match status" value="1"/>
</dbReference>
<keyword evidence="7" id="KW-0677">Repeat</keyword>
<gene>
    <name evidence="15" type="ORF">CTI12_AA425960</name>
</gene>
<keyword evidence="5" id="KW-0433">Leucine-rich repeat</keyword>
<evidence type="ECO:0000256" key="11">
    <source>
        <dbReference type="SAM" id="MobiDB-lite"/>
    </source>
</evidence>
<dbReference type="AlphaFoldDB" id="A0A2U1M2V8"/>
<dbReference type="InterPro" id="IPR002182">
    <property type="entry name" value="NB-ARC"/>
</dbReference>
<dbReference type="GO" id="GO:0009626">
    <property type="term" value="P:plant-type hypersensitive response"/>
    <property type="evidence" value="ECO:0007669"/>
    <property type="project" value="UniProtKB-KW"/>
</dbReference>
<dbReference type="InterPro" id="IPR027417">
    <property type="entry name" value="P-loop_NTPase"/>
</dbReference>
<dbReference type="InterPro" id="IPR042197">
    <property type="entry name" value="Apaf_helical"/>
</dbReference>
<dbReference type="FunFam" id="1.10.10.10:FF:000322">
    <property type="entry name" value="Probable disease resistance protein At1g63360"/>
    <property type="match status" value="1"/>
</dbReference>
<dbReference type="EMBL" id="PKPP01006714">
    <property type="protein sequence ID" value="PWA55592.1"/>
    <property type="molecule type" value="Genomic_DNA"/>
</dbReference>
<proteinExistence type="inferred from homology"/>
<dbReference type="OrthoDB" id="1478287at2759"/>
<dbReference type="Gene3D" id="1.20.5.4130">
    <property type="match status" value="1"/>
</dbReference>
<evidence type="ECO:0000313" key="16">
    <source>
        <dbReference type="Proteomes" id="UP000245207"/>
    </source>
</evidence>
<feature type="domain" description="NB-ARC" evidence="12">
    <location>
        <begin position="166"/>
        <end position="337"/>
    </location>
</feature>
<reference evidence="15 16" key="1">
    <citation type="journal article" date="2018" name="Mol. Plant">
        <title>The genome of Artemisia annua provides insight into the evolution of Asteraceae family and artemisinin biosynthesis.</title>
        <authorList>
            <person name="Shen Q."/>
            <person name="Zhang L."/>
            <person name="Liao Z."/>
            <person name="Wang S."/>
            <person name="Yan T."/>
            <person name="Shi P."/>
            <person name="Liu M."/>
            <person name="Fu X."/>
            <person name="Pan Q."/>
            <person name="Wang Y."/>
            <person name="Lv Z."/>
            <person name="Lu X."/>
            <person name="Zhang F."/>
            <person name="Jiang W."/>
            <person name="Ma Y."/>
            <person name="Chen M."/>
            <person name="Hao X."/>
            <person name="Li L."/>
            <person name="Tang Y."/>
            <person name="Lv G."/>
            <person name="Zhou Y."/>
            <person name="Sun X."/>
            <person name="Brodelius P.E."/>
            <person name="Rose J.K.C."/>
            <person name="Tang K."/>
        </authorList>
    </citation>
    <scope>NUCLEOTIDE SEQUENCE [LARGE SCALE GENOMIC DNA]</scope>
    <source>
        <strain evidence="16">cv. Huhao1</strain>
        <tissue evidence="15">Leaf</tissue>
    </source>
</reference>
<keyword evidence="8" id="KW-0547">Nucleotide-binding</keyword>
<keyword evidence="10" id="KW-0067">ATP-binding</keyword>